<dbReference type="GO" id="GO:0005886">
    <property type="term" value="C:plasma membrane"/>
    <property type="evidence" value="ECO:0007669"/>
    <property type="project" value="TreeGrafter"/>
</dbReference>
<dbReference type="InterPro" id="IPR029044">
    <property type="entry name" value="Nucleotide-diphossugar_trans"/>
</dbReference>
<gene>
    <name evidence="9" type="ORF">SAMN06265350_101306</name>
</gene>
<evidence type="ECO:0000256" key="1">
    <source>
        <dbReference type="ARBA" id="ARBA00004141"/>
    </source>
</evidence>
<evidence type="ECO:0000313" key="10">
    <source>
        <dbReference type="Proteomes" id="UP000315971"/>
    </source>
</evidence>
<dbReference type="CDD" id="cd04187">
    <property type="entry name" value="DPM1_like_bac"/>
    <property type="match status" value="1"/>
</dbReference>
<feature type="transmembrane region" description="Helical" evidence="7">
    <location>
        <begin position="273"/>
        <end position="297"/>
    </location>
</feature>
<evidence type="ECO:0000256" key="4">
    <source>
        <dbReference type="ARBA" id="ARBA00022692"/>
    </source>
</evidence>
<keyword evidence="2" id="KW-0328">Glycosyltransferase</keyword>
<dbReference type="Gene3D" id="3.90.550.10">
    <property type="entry name" value="Spore Coat Polysaccharide Biosynthesis Protein SpsA, Chain A"/>
    <property type="match status" value="1"/>
</dbReference>
<organism evidence="9 10">
    <name type="scientific">Solitalea koreensis</name>
    <dbReference type="NCBI Taxonomy" id="543615"/>
    <lineage>
        <taxon>Bacteria</taxon>
        <taxon>Pseudomonadati</taxon>
        <taxon>Bacteroidota</taxon>
        <taxon>Sphingobacteriia</taxon>
        <taxon>Sphingobacteriales</taxon>
        <taxon>Sphingobacteriaceae</taxon>
        <taxon>Solitalea</taxon>
    </lineage>
</organism>
<dbReference type="InterPro" id="IPR050256">
    <property type="entry name" value="Glycosyltransferase_2"/>
</dbReference>
<evidence type="ECO:0000313" key="9">
    <source>
        <dbReference type="EMBL" id="SMO36798.1"/>
    </source>
</evidence>
<evidence type="ECO:0000256" key="7">
    <source>
        <dbReference type="SAM" id="Phobius"/>
    </source>
</evidence>
<evidence type="ECO:0000256" key="3">
    <source>
        <dbReference type="ARBA" id="ARBA00022679"/>
    </source>
</evidence>
<keyword evidence="4 7" id="KW-0812">Transmembrane</keyword>
<dbReference type="Proteomes" id="UP000315971">
    <property type="component" value="Unassembled WGS sequence"/>
</dbReference>
<dbReference type="GO" id="GO:0016757">
    <property type="term" value="F:glycosyltransferase activity"/>
    <property type="evidence" value="ECO:0007669"/>
    <property type="project" value="UniProtKB-KW"/>
</dbReference>
<comment type="subcellular location">
    <subcellularLocation>
        <location evidence="1">Membrane</location>
        <topology evidence="1">Multi-pass membrane protein</topology>
    </subcellularLocation>
</comment>
<evidence type="ECO:0000259" key="8">
    <source>
        <dbReference type="Pfam" id="PF00535"/>
    </source>
</evidence>
<reference evidence="9 10" key="1">
    <citation type="submission" date="2017-05" db="EMBL/GenBank/DDBJ databases">
        <authorList>
            <person name="Varghese N."/>
            <person name="Submissions S."/>
        </authorList>
    </citation>
    <scope>NUCLEOTIDE SEQUENCE [LARGE SCALE GENOMIC DNA]</scope>
    <source>
        <strain evidence="9 10">DSM 21342</strain>
    </source>
</reference>
<dbReference type="Pfam" id="PF00535">
    <property type="entry name" value="Glycos_transf_2"/>
    <property type="match status" value="1"/>
</dbReference>
<dbReference type="PANTHER" id="PTHR48090:SF1">
    <property type="entry name" value="PROPHAGE BACTOPRENOL GLUCOSYL TRANSFERASE HOMOLOG"/>
    <property type="match status" value="1"/>
</dbReference>
<dbReference type="EMBL" id="FXSZ01000001">
    <property type="protein sequence ID" value="SMO36798.1"/>
    <property type="molecule type" value="Genomic_DNA"/>
</dbReference>
<keyword evidence="10" id="KW-1185">Reference proteome</keyword>
<protein>
    <submittedName>
        <fullName evidence="9">Glycosyltransferase involved in cell wall bisynthesis</fullName>
    </submittedName>
</protein>
<feature type="domain" description="Glycosyltransferase 2-like" evidence="8">
    <location>
        <begin position="12"/>
        <end position="176"/>
    </location>
</feature>
<keyword evidence="5 7" id="KW-1133">Transmembrane helix</keyword>
<dbReference type="SUPFAM" id="SSF53448">
    <property type="entry name" value="Nucleotide-diphospho-sugar transferases"/>
    <property type="match status" value="1"/>
</dbReference>
<keyword evidence="3 9" id="KW-0808">Transferase</keyword>
<dbReference type="InterPro" id="IPR001173">
    <property type="entry name" value="Glyco_trans_2-like"/>
</dbReference>
<proteinExistence type="predicted"/>
<keyword evidence="6 7" id="KW-0472">Membrane</keyword>
<evidence type="ECO:0000256" key="5">
    <source>
        <dbReference type="ARBA" id="ARBA00022989"/>
    </source>
</evidence>
<sequence length="322" mass="36577">MNSNRKLPVLALIVPCYNEEEMLGIAIKKLVDFLADYVSRGLIAQKSFVLFIDDGSNDATWSILESANQECLKAIKLSHNVGSQHALIAGLTWVVNRVDCCISLDADLQDDISVMEQMIADYKVGSQIVYGVRGSRDTDQAMKKGSARLFYKIMKKMGVDLVYDHADFRLLSNKVLLELQKYKEVNLFLRGLFPLMGFKSSLVYYDRQERMAGETKYPLNKMLQLATNGITSFSNFPLKLITYAGFGIFVVTFVISLWVLFEKFFGYTVPGWASITLPIYFLGGIQLLALGIIGEYLGKIYLETKNRPRFHIEEEVDFEKMR</sequence>
<evidence type="ECO:0000256" key="6">
    <source>
        <dbReference type="ARBA" id="ARBA00023136"/>
    </source>
</evidence>
<evidence type="ECO:0000256" key="2">
    <source>
        <dbReference type="ARBA" id="ARBA00022676"/>
    </source>
</evidence>
<name>A0A521APQ2_9SPHI</name>
<accession>A0A521APQ2</accession>
<dbReference type="AlphaFoldDB" id="A0A521APQ2"/>
<dbReference type="RefSeq" id="WP_142600859.1">
    <property type="nucleotide sequence ID" value="NZ_FXSZ01000001.1"/>
</dbReference>
<feature type="transmembrane region" description="Helical" evidence="7">
    <location>
        <begin position="240"/>
        <end position="261"/>
    </location>
</feature>
<dbReference type="PANTHER" id="PTHR48090">
    <property type="entry name" value="UNDECAPRENYL-PHOSPHATE 4-DEOXY-4-FORMAMIDO-L-ARABINOSE TRANSFERASE-RELATED"/>
    <property type="match status" value="1"/>
</dbReference>
<dbReference type="OrthoDB" id="9807778at2"/>